<dbReference type="AlphaFoldDB" id="A0ABD2NNL2"/>
<keyword evidence="2" id="KW-1185">Reference proteome</keyword>
<comment type="caution">
    <text evidence="1">The sequence shown here is derived from an EMBL/GenBank/DDBJ whole genome shotgun (WGS) entry which is preliminary data.</text>
</comment>
<gene>
    <name evidence="1" type="ORF">HHI36_017448</name>
</gene>
<reference evidence="1 2" key="1">
    <citation type="journal article" date="2021" name="BMC Biol.">
        <title>Horizontally acquired antibacterial genes associated with adaptive radiation of ladybird beetles.</title>
        <authorList>
            <person name="Li H.S."/>
            <person name="Tang X.F."/>
            <person name="Huang Y.H."/>
            <person name="Xu Z.Y."/>
            <person name="Chen M.L."/>
            <person name="Du X.Y."/>
            <person name="Qiu B.Y."/>
            <person name="Chen P.T."/>
            <person name="Zhang W."/>
            <person name="Slipinski A."/>
            <person name="Escalona H.E."/>
            <person name="Waterhouse R.M."/>
            <person name="Zwick A."/>
            <person name="Pang H."/>
        </authorList>
    </citation>
    <scope>NUCLEOTIDE SEQUENCE [LARGE SCALE GENOMIC DNA]</scope>
    <source>
        <strain evidence="1">SYSU2018</strain>
    </source>
</reference>
<sequence length="157" mass="18579">MLKITNGWFQHKDSPFHLNTTNSQSEVRAMRGPECGTDHYLLLSKVYFPYRKSLKETSIEQNNSKIYTHDQYNLKKLKNDSIKFSYQLNIADRLRNLQQQSPNDIYEELKIIIHEAAHEVLSEKPMKEKGSKATPPWWNDDLEKAVMKKKEAYRTLY</sequence>
<evidence type="ECO:0000313" key="1">
    <source>
        <dbReference type="EMBL" id="KAL3279941.1"/>
    </source>
</evidence>
<name>A0ABD2NNL2_9CUCU</name>
<accession>A0ABD2NNL2</accession>
<dbReference type="Proteomes" id="UP001516400">
    <property type="component" value="Unassembled WGS sequence"/>
</dbReference>
<proteinExistence type="predicted"/>
<protein>
    <submittedName>
        <fullName evidence="1">Uncharacterized protein</fullName>
    </submittedName>
</protein>
<evidence type="ECO:0000313" key="2">
    <source>
        <dbReference type="Proteomes" id="UP001516400"/>
    </source>
</evidence>
<dbReference type="EMBL" id="JABFTP020000124">
    <property type="protein sequence ID" value="KAL3279941.1"/>
    <property type="molecule type" value="Genomic_DNA"/>
</dbReference>
<organism evidence="1 2">
    <name type="scientific">Cryptolaemus montrouzieri</name>
    <dbReference type="NCBI Taxonomy" id="559131"/>
    <lineage>
        <taxon>Eukaryota</taxon>
        <taxon>Metazoa</taxon>
        <taxon>Ecdysozoa</taxon>
        <taxon>Arthropoda</taxon>
        <taxon>Hexapoda</taxon>
        <taxon>Insecta</taxon>
        <taxon>Pterygota</taxon>
        <taxon>Neoptera</taxon>
        <taxon>Endopterygota</taxon>
        <taxon>Coleoptera</taxon>
        <taxon>Polyphaga</taxon>
        <taxon>Cucujiformia</taxon>
        <taxon>Coccinelloidea</taxon>
        <taxon>Coccinellidae</taxon>
        <taxon>Scymninae</taxon>
        <taxon>Scymnini</taxon>
        <taxon>Cryptolaemus</taxon>
    </lineage>
</organism>